<sequence length="99" mass="10534">MAIGVALAVPLKPPSLRSMFPVSEAKPVDPSAEQPAPKNVQALPLQPSAVKGFDAKTSRELTEKRDRFTQTFANADTSETTVISPAPLNFKKANGTWAG</sequence>
<dbReference type="RefSeq" id="WP_344847497.1">
    <property type="nucleotide sequence ID" value="NZ_BAABAA010000013.1"/>
</dbReference>
<proteinExistence type="predicted"/>
<keyword evidence="2" id="KW-1185">Reference proteome</keyword>
<protein>
    <submittedName>
        <fullName evidence="1">Uncharacterized protein</fullName>
    </submittedName>
</protein>
<dbReference type="EMBL" id="BAABAA010000013">
    <property type="protein sequence ID" value="GAA3586868.1"/>
    <property type="molecule type" value="Genomic_DNA"/>
</dbReference>
<accession>A0ABP6YQK1</accession>
<reference evidence="2" key="1">
    <citation type="journal article" date="2019" name="Int. J. Syst. Evol. Microbiol.">
        <title>The Global Catalogue of Microorganisms (GCM) 10K type strain sequencing project: providing services to taxonomists for standard genome sequencing and annotation.</title>
        <authorList>
            <consortium name="The Broad Institute Genomics Platform"/>
            <consortium name="The Broad Institute Genome Sequencing Center for Infectious Disease"/>
            <person name="Wu L."/>
            <person name="Ma J."/>
        </authorList>
    </citation>
    <scope>NUCLEOTIDE SEQUENCE [LARGE SCALE GENOMIC DNA]</scope>
    <source>
        <strain evidence="2">JCM 16928</strain>
    </source>
</reference>
<dbReference type="Proteomes" id="UP001501222">
    <property type="component" value="Unassembled WGS sequence"/>
</dbReference>
<comment type="caution">
    <text evidence="1">The sequence shown here is derived from an EMBL/GenBank/DDBJ whole genome shotgun (WGS) entry which is preliminary data.</text>
</comment>
<evidence type="ECO:0000313" key="1">
    <source>
        <dbReference type="EMBL" id="GAA3586868.1"/>
    </source>
</evidence>
<evidence type="ECO:0000313" key="2">
    <source>
        <dbReference type="Proteomes" id="UP001501222"/>
    </source>
</evidence>
<gene>
    <name evidence="1" type="ORF">GCM10022235_67050</name>
</gene>
<organism evidence="1 2">
    <name type="scientific">Kribbella ginsengisoli</name>
    <dbReference type="NCBI Taxonomy" id="363865"/>
    <lineage>
        <taxon>Bacteria</taxon>
        <taxon>Bacillati</taxon>
        <taxon>Actinomycetota</taxon>
        <taxon>Actinomycetes</taxon>
        <taxon>Propionibacteriales</taxon>
        <taxon>Kribbellaceae</taxon>
        <taxon>Kribbella</taxon>
    </lineage>
</organism>
<name>A0ABP6YQK1_9ACTN</name>